<gene>
    <name evidence="1" type="ORF">ACFFGT_24040</name>
</gene>
<protein>
    <recommendedName>
        <fullName evidence="3">Nucleotidyl transferase AbiEii/AbiGii toxin family protein</fullName>
    </recommendedName>
</protein>
<comment type="caution">
    <text evidence="1">The sequence shown here is derived from an EMBL/GenBank/DDBJ whole genome shotgun (WGS) entry which is preliminary data.</text>
</comment>
<proteinExistence type="predicted"/>
<dbReference type="EMBL" id="JBHLTS010000073">
    <property type="protein sequence ID" value="MFC0517303.1"/>
    <property type="molecule type" value="Genomic_DNA"/>
</dbReference>
<name>A0ABV6LCU7_9SPHI</name>
<evidence type="ECO:0008006" key="3">
    <source>
        <dbReference type="Google" id="ProtNLM"/>
    </source>
</evidence>
<dbReference type="Proteomes" id="UP001589828">
    <property type="component" value="Unassembled WGS sequence"/>
</dbReference>
<sequence length="66" mass="7488">MLRWNTVNDLLKNCLKSLMKADELKDFRLVGGTALSLYLGHRISVELTFLQTPPMVLLILMLLKAS</sequence>
<dbReference type="RefSeq" id="WP_377025059.1">
    <property type="nucleotide sequence ID" value="NZ_JBHLTS010000073.1"/>
</dbReference>
<organism evidence="1 2">
    <name type="scientific">Mucilaginibacter angelicae</name>
    <dbReference type="NCBI Taxonomy" id="869718"/>
    <lineage>
        <taxon>Bacteria</taxon>
        <taxon>Pseudomonadati</taxon>
        <taxon>Bacteroidota</taxon>
        <taxon>Sphingobacteriia</taxon>
        <taxon>Sphingobacteriales</taxon>
        <taxon>Sphingobacteriaceae</taxon>
        <taxon>Mucilaginibacter</taxon>
    </lineage>
</organism>
<evidence type="ECO:0000313" key="2">
    <source>
        <dbReference type="Proteomes" id="UP001589828"/>
    </source>
</evidence>
<accession>A0ABV6LCU7</accession>
<keyword evidence="2" id="KW-1185">Reference proteome</keyword>
<evidence type="ECO:0000313" key="1">
    <source>
        <dbReference type="EMBL" id="MFC0517303.1"/>
    </source>
</evidence>
<reference evidence="1 2" key="1">
    <citation type="submission" date="2024-09" db="EMBL/GenBank/DDBJ databases">
        <authorList>
            <person name="Sun Q."/>
            <person name="Mori K."/>
        </authorList>
    </citation>
    <scope>NUCLEOTIDE SEQUENCE [LARGE SCALE GENOMIC DNA]</scope>
    <source>
        <strain evidence="1 2">NCAIM B.02415</strain>
    </source>
</reference>